<evidence type="ECO:0000313" key="6">
    <source>
        <dbReference type="Proteomes" id="UP000198948"/>
    </source>
</evidence>
<evidence type="ECO:0000256" key="1">
    <source>
        <dbReference type="ARBA" id="ARBA00023015"/>
    </source>
</evidence>
<dbReference type="PROSITE" id="PS01124">
    <property type="entry name" value="HTH_ARAC_FAMILY_2"/>
    <property type="match status" value="1"/>
</dbReference>
<gene>
    <name evidence="5" type="ORF">SAMN04488559_12145</name>
</gene>
<dbReference type="OrthoDB" id="342399at2"/>
<keyword evidence="3" id="KW-0804">Transcription</keyword>
<keyword evidence="6" id="KW-1185">Reference proteome</keyword>
<evidence type="ECO:0000256" key="3">
    <source>
        <dbReference type="ARBA" id="ARBA00023163"/>
    </source>
</evidence>
<organism evidence="5 6">
    <name type="scientific">Isobaculum melis</name>
    <dbReference type="NCBI Taxonomy" id="142588"/>
    <lineage>
        <taxon>Bacteria</taxon>
        <taxon>Bacillati</taxon>
        <taxon>Bacillota</taxon>
        <taxon>Bacilli</taxon>
        <taxon>Lactobacillales</taxon>
        <taxon>Carnobacteriaceae</taxon>
        <taxon>Isobaculum</taxon>
    </lineage>
</organism>
<dbReference type="GO" id="GO:0003700">
    <property type="term" value="F:DNA-binding transcription factor activity"/>
    <property type="evidence" value="ECO:0007669"/>
    <property type="project" value="InterPro"/>
</dbReference>
<dbReference type="Gene3D" id="1.10.10.60">
    <property type="entry name" value="Homeodomain-like"/>
    <property type="match status" value="2"/>
</dbReference>
<accession>A0A1H9U4Y5</accession>
<reference evidence="5 6" key="1">
    <citation type="submission" date="2016-10" db="EMBL/GenBank/DDBJ databases">
        <authorList>
            <person name="de Groot N.N."/>
        </authorList>
    </citation>
    <scope>NUCLEOTIDE SEQUENCE [LARGE SCALE GENOMIC DNA]</scope>
    <source>
        <strain evidence="5 6">DSM 13760</strain>
    </source>
</reference>
<name>A0A1H9U4Y5_9LACT</name>
<dbReference type="Pfam" id="PF12833">
    <property type="entry name" value="HTH_18"/>
    <property type="match status" value="1"/>
</dbReference>
<dbReference type="InterPro" id="IPR018060">
    <property type="entry name" value="HTH_AraC"/>
</dbReference>
<dbReference type="EMBL" id="FOHA01000021">
    <property type="protein sequence ID" value="SES04429.1"/>
    <property type="molecule type" value="Genomic_DNA"/>
</dbReference>
<dbReference type="PRINTS" id="PR00032">
    <property type="entry name" value="HTHARAC"/>
</dbReference>
<sequence length="179" mass="20804">MARIAKTTYRFKKENINESSTNQSNASTQHLADLTFDPVDPLNILSSYYQNHQAAEPIDAIRHTQAEVPQLNEKKEIKEAKDYIEQHLHRTITLNEMAQKVFLSPYYFSKLFKAETGITFIAYVNQQKMRQASQLLCESHLSINQIAKGLGFTQMSYFSRMFKKEYGVTPKDYRRSYSS</sequence>
<dbReference type="SMART" id="SM00342">
    <property type="entry name" value="HTH_ARAC"/>
    <property type="match status" value="1"/>
</dbReference>
<evidence type="ECO:0000259" key="4">
    <source>
        <dbReference type="PROSITE" id="PS01124"/>
    </source>
</evidence>
<dbReference type="InterPro" id="IPR009057">
    <property type="entry name" value="Homeodomain-like_sf"/>
</dbReference>
<keyword evidence="2 5" id="KW-0238">DNA-binding</keyword>
<dbReference type="SUPFAM" id="SSF46689">
    <property type="entry name" value="Homeodomain-like"/>
    <property type="match status" value="2"/>
</dbReference>
<feature type="domain" description="HTH araC/xylS-type" evidence="4">
    <location>
        <begin position="78"/>
        <end position="176"/>
    </location>
</feature>
<dbReference type="AlphaFoldDB" id="A0A1H9U4Y5"/>
<protein>
    <submittedName>
        <fullName evidence="5">AraC-type DNA-binding protein</fullName>
    </submittedName>
</protein>
<evidence type="ECO:0000256" key="2">
    <source>
        <dbReference type="ARBA" id="ARBA00023125"/>
    </source>
</evidence>
<dbReference type="Proteomes" id="UP000198948">
    <property type="component" value="Unassembled WGS sequence"/>
</dbReference>
<proteinExistence type="predicted"/>
<dbReference type="RefSeq" id="WP_092653759.1">
    <property type="nucleotide sequence ID" value="NZ_FOHA01000021.1"/>
</dbReference>
<dbReference type="PANTHER" id="PTHR43280:SF10">
    <property type="entry name" value="REGULATORY PROTEIN POCR"/>
    <property type="match status" value="1"/>
</dbReference>
<dbReference type="PANTHER" id="PTHR43280">
    <property type="entry name" value="ARAC-FAMILY TRANSCRIPTIONAL REGULATOR"/>
    <property type="match status" value="1"/>
</dbReference>
<keyword evidence="1" id="KW-0805">Transcription regulation</keyword>
<dbReference type="GO" id="GO:0043565">
    <property type="term" value="F:sequence-specific DNA binding"/>
    <property type="evidence" value="ECO:0007669"/>
    <property type="project" value="InterPro"/>
</dbReference>
<dbReference type="InterPro" id="IPR020449">
    <property type="entry name" value="Tscrpt_reg_AraC-type_HTH"/>
</dbReference>
<dbReference type="STRING" id="142588.SAMN04488559_12145"/>
<evidence type="ECO:0000313" key="5">
    <source>
        <dbReference type="EMBL" id="SES04429.1"/>
    </source>
</evidence>